<evidence type="ECO:0000259" key="2">
    <source>
        <dbReference type="Pfam" id="PF13460"/>
    </source>
</evidence>
<protein>
    <submittedName>
        <fullName evidence="3">NAD(P)-bd_dom domain-containing protein</fullName>
    </submittedName>
</protein>
<dbReference type="InterPro" id="IPR016040">
    <property type="entry name" value="NAD(P)-bd_dom"/>
</dbReference>
<dbReference type="GO" id="GO:0016491">
    <property type="term" value="F:oxidoreductase activity"/>
    <property type="evidence" value="ECO:0007669"/>
    <property type="project" value="InterPro"/>
</dbReference>
<sequence>MKVAVTGAGGRTGSLVVQRLSKRPGMEAIATVRSVASKTALAQKLGCPESSLRVVDIAASPSVVTEQLTAALAGCAALVIATSAVPEMLPKPEGAPPGPPSFKWKEGQAPEQVDWLGQKLQVDAAKQAG</sequence>
<dbReference type="SUPFAM" id="SSF51735">
    <property type="entry name" value="NAD(P)-binding Rossmann-fold domains"/>
    <property type="match status" value="1"/>
</dbReference>
<dbReference type="GO" id="GO:0009507">
    <property type="term" value="C:chloroplast"/>
    <property type="evidence" value="ECO:0007669"/>
    <property type="project" value="TreeGrafter"/>
</dbReference>
<reference evidence="3 4" key="1">
    <citation type="submission" date="2020-02" db="EMBL/GenBank/DDBJ databases">
        <title>Draft genome sequence of Haematococcus lacustris strain NIES-144.</title>
        <authorList>
            <person name="Morimoto D."/>
            <person name="Nakagawa S."/>
            <person name="Yoshida T."/>
            <person name="Sawayama S."/>
        </authorList>
    </citation>
    <scope>NUCLEOTIDE SEQUENCE [LARGE SCALE GENOMIC DNA]</scope>
    <source>
        <strain evidence="3 4">NIES-144</strain>
    </source>
</reference>
<proteinExistence type="predicted"/>
<feature type="non-terminal residue" evidence="3">
    <location>
        <position position="129"/>
    </location>
</feature>
<dbReference type="Gene3D" id="3.40.50.720">
    <property type="entry name" value="NAD(P)-binding Rossmann-like Domain"/>
    <property type="match status" value="1"/>
</dbReference>
<dbReference type="Pfam" id="PF13460">
    <property type="entry name" value="NAD_binding_10"/>
    <property type="match status" value="1"/>
</dbReference>
<organism evidence="3 4">
    <name type="scientific">Haematococcus lacustris</name>
    <name type="common">Green alga</name>
    <name type="synonym">Haematococcus pluvialis</name>
    <dbReference type="NCBI Taxonomy" id="44745"/>
    <lineage>
        <taxon>Eukaryota</taxon>
        <taxon>Viridiplantae</taxon>
        <taxon>Chlorophyta</taxon>
        <taxon>core chlorophytes</taxon>
        <taxon>Chlorophyceae</taxon>
        <taxon>CS clade</taxon>
        <taxon>Chlamydomonadales</taxon>
        <taxon>Haematococcaceae</taxon>
        <taxon>Haematococcus</taxon>
    </lineage>
</organism>
<dbReference type="AlphaFoldDB" id="A0A699YQC8"/>
<dbReference type="EMBL" id="BLLF01000404">
    <property type="protein sequence ID" value="GFH11445.1"/>
    <property type="molecule type" value="Genomic_DNA"/>
</dbReference>
<comment type="caution">
    <text evidence="3">The sequence shown here is derived from an EMBL/GenBank/DDBJ whole genome shotgun (WGS) entry which is preliminary data.</text>
</comment>
<dbReference type="InterPro" id="IPR044163">
    <property type="entry name" value="SARED1-like"/>
</dbReference>
<name>A0A699YQC8_HAELA</name>
<accession>A0A699YQC8</accession>
<gene>
    <name evidence="3" type="ORF">HaLaN_06942</name>
</gene>
<evidence type="ECO:0000313" key="4">
    <source>
        <dbReference type="Proteomes" id="UP000485058"/>
    </source>
</evidence>
<feature type="domain" description="NAD(P)-binding" evidence="2">
    <location>
        <begin position="7"/>
        <end position="87"/>
    </location>
</feature>
<evidence type="ECO:0000256" key="1">
    <source>
        <dbReference type="SAM" id="MobiDB-lite"/>
    </source>
</evidence>
<evidence type="ECO:0000313" key="3">
    <source>
        <dbReference type="EMBL" id="GFH11445.1"/>
    </source>
</evidence>
<dbReference type="PANTHER" id="PTHR14194:SF86">
    <property type="entry name" value="OS05G0110300 PROTEIN"/>
    <property type="match status" value="1"/>
</dbReference>
<dbReference type="Proteomes" id="UP000485058">
    <property type="component" value="Unassembled WGS sequence"/>
</dbReference>
<dbReference type="InterPro" id="IPR036291">
    <property type="entry name" value="NAD(P)-bd_dom_sf"/>
</dbReference>
<feature type="non-terminal residue" evidence="3">
    <location>
        <position position="1"/>
    </location>
</feature>
<keyword evidence="4" id="KW-1185">Reference proteome</keyword>
<feature type="region of interest" description="Disordered" evidence="1">
    <location>
        <begin position="88"/>
        <end position="109"/>
    </location>
</feature>
<dbReference type="PANTHER" id="PTHR14194">
    <property type="entry name" value="NITROGEN METABOLIC REGULATION PROTEIN NMR-RELATED"/>
    <property type="match status" value="1"/>
</dbReference>